<dbReference type="EMBL" id="QZWG01001078">
    <property type="protein sequence ID" value="RZB41175.1"/>
    <property type="molecule type" value="Genomic_DNA"/>
</dbReference>
<keyword evidence="2" id="KW-1185">Reference proteome</keyword>
<evidence type="ECO:0000313" key="2">
    <source>
        <dbReference type="Proteomes" id="UP000289340"/>
    </source>
</evidence>
<name>A0A445EXX0_GLYSO</name>
<dbReference type="Proteomes" id="UP000289340">
    <property type="component" value="Unassembled WGS sequence"/>
</dbReference>
<evidence type="ECO:0000313" key="1">
    <source>
        <dbReference type="EMBL" id="RZB41175.1"/>
    </source>
</evidence>
<protein>
    <submittedName>
        <fullName evidence="1">Uncharacterized protein</fullName>
    </submittedName>
</protein>
<sequence>MARIMVSERKATCFQQELISTKEEALRKLLRLKQMFDSKMAPMHVNHAREVPEYEINPKELDLTNSVEIMKHTLLGGEPEARAQVETVDSGADSGFCRFIVRENTFL</sequence>
<reference evidence="1 2" key="1">
    <citation type="submission" date="2018-09" db="EMBL/GenBank/DDBJ databases">
        <title>A high-quality reference genome of wild soybean provides a powerful tool to mine soybean genomes.</title>
        <authorList>
            <person name="Xie M."/>
            <person name="Chung C.Y.L."/>
            <person name="Li M.-W."/>
            <person name="Wong F.-L."/>
            <person name="Chan T.-F."/>
            <person name="Lam H.-M."/>
        </authorList>
    </citation>
    <scope>NUCLEOTIDE SEQUENCE [LARGE SCALE GENOMIC DNA]</scope>
    <source>
        <strain evidence="2">cv. W05</strain>
        <tissue evidence="1">Hypocotyl of etiolated seedlings</tissue>
    </source>
</reference>
<gene>
    <name evidence="1" type="ORF">D0Y65_055425</name>
</gene>
<dbReference type="PANTHER" id="PTHR34778">
    <property type="entry name" value="OS02G0580700 PROTEIN"/>
    <property type="match status" value="1"/>
</dbReference>
<dbReference type="AlphaFoldDB" id="A0A445EXX0"/>
<proteinExistence type="predicted"/>
<organism evidence="1 2">
    <name type="scientific">Glycine soja</name>
    <name type="common">Wild soybean</name>
    <dbReference type="NCBI Taxonomy" id="3848"/>
    <lineage>
        <taxon>Eukaryota</taxon>
        <taxon>Viridiplantae</taxon>
        <taxon>Streptophyta</taxon>
        <taxon>Embryophyta</taxon>
        <taxon>Tracheophyta</taxon>
        <taxon>Spermatophyta</taxon>
        <taxon>Magnoliopsida</taxon>
        <taxon>eudicotyledons</taxon>
        <taxon>Gunneridae</taxon>
        <taxon>Pentapetalae</taxon>
        <taxon>rosids</taxon>
        <taxon>fabids</taxon>
        <taxon>Fabales</taxon>
        <taxon>Fabaceae</taxon>
        <taxon>Papilionoideae</taxon>
        <taxon>50 kb inversion clade</taxon>
        <taxon>NPAAA clade</taxon>
        <taxon>indigoferoid/millettioid clade</taxon>
        <taxon>Phaseoleae</taxon>
        <taxon>Glycine</taxon>
        <taxon>Glycine subgen. Soja</taxon>
    </lineage>
</organism>
<dbReference type="PANTHER" id="PTHR34778:SF2">
    <property type="entry name" value="OS02G0580700 PROTEIN"/>
    <property type="match status" value="1"/>
</dbReference>
<accession>A0A445EXX0</accession>
<comment type="caution">
    <text evidence="1">The sequence shown here is derived from an EMBL/GenBank/DDBJ whole genome shotgun (WGS) entry which is preliminary data.</text>
</comment>